<dbReference type="EMBL" id="KZ824805">
    <property type="protein sequence ID" value="RAH80247.1"/>
    <property type="molecule type" value="Genomic_DNA"/>
</dbReference>
<evidence type="ECO:0000313" key="4">
    <source>
        <dbReference type="Proteomes" id="UP000249497"/>
    </source>
</evidence>
<sequence length="74" mass="8484">MRGARFRGKYDPLERAFAGKGFLASLHHHLCFFFFFFSCPLSQASVPNKNRGGERTKRGGENTRHMSNSPQHQK</sequence>
<feature type="signal peptide" evidence="2">
    <location>
        <begin position="1"/>
        <end position="44"/>
    </location>
</feature>
<keyword evidence="2" id="KW-0732">Signal</keyword>
<evidence type="ECO:0000256" key="2">
    <source>
        <dbReference type="SAM" id="SignalP"/>
    </source>
</evidence>
<gene>
    <name evidence="3" type="ORF">BO86DRAFT_131038</name>
</gene>
<evidence type="ECO:0000256" key="1">
    <source>
        <dbReference type="SAM" id="MobiDB-lite"/>
    </source>
</evidence>
<keyword evidence="4" id="KW-1185">Reference proteome</keyword>
<feature type="compositionally biased region" description="Polar residues" evidence="1">
    <location>
        <begin position="65"/>
        <end position="74"/>
    </location>
</feature>
<dbReference type="RefSeq" id="XP_025526141.1">
    <property type="nucleotide sequence ID" value="XM_025666100.1"/>
</dbReference>
<feature type="compositionally biased region" description="Basic and acidic residues" evidence="1">
    <location>
        <begin position="51"/>
        <end position="64"/>
    </location>
</feature>
<organism evidence="3 4">
    <name type="scientific">Aspergillus japonicus CBS 114.51</name>
    <dbReference type="NCBI Taxonomy" id="1448312"/>
    <lineage>
        <taxon>Eukaryota</taxon>
        <taxon>Fungi</taxon>
        <taxon>Dikarya</taxon>
        <taxon>Ascomycota</taxon>
        <taxon>Pezizomycotina</taxon>
        <taxon>Eurotiomycetes</taxon>
        <taxon>Eurotiomycetidae</taxon>
        <taxon>Eurotiales</taxon>
        <taxon>Aspergillaceae</taxon>
        <taxon>Aspergillus</taxon>
        <taxon>Aspergillus subgen. Circumdati</taxon>
    </lineage>
</organism>
<name>A0A8T8WWL0_ASPJA</name>
<dbReference type="Proteomes" id="UP000249497">
    <property type="component" value="Unassembled WGS sequence"/>
</dbReference>
<dbReference type="GeneID" id="37169792"/>
<proteinExistence type="predicted"/>
<feature type="region of interest" description="Disordered" evidence="1">
    <location>
        <begin position="43"/>
        <end position="74"/>
    </location>
</feature>
<reference evidence="3 4" key="1">
    <citation type="submission" date="2018-02" db="EMBL/GenBank/DDBJ databases">
        <title>The genomes of Aspergillus section Nigri reveals drivers in fungal speciation.</title>
        <authorList>
            <consortium name="DOE Joint Genome Institute"/>
            <person name="Vesth T.C."/>
            <person name="Nybo J."/>
            <person name="Theobald S."/>
            <person name="Brandl J."/>
            <person name="Frisvad J.C."/>
            <person name="Nielsen K.F."/>
            <person name="Lyhne E.K."/>
            <person name="Kogle M.E."/>
            <person name="Kuo A."/>
            <person name="Riley R."/>
            <person name="Clum A."/>
            <person name="Nolan M."/>
            <person name="Lipzen A."/>
            <person name="Salamov A."/>
            <person name="Henrissat B."/>
            <person name="Wiebenga A."/>
            <person name="De vries R.P."/>
            <person name="Grigoriev I.V."/>
            <person name="Mortensen U.H."/>
            <person name="Andersen M.R."/>
            <person name="Baker S.E."/>
        </authorList>
    </citation>
    <scope>NUCLEOTIDE SEQUENCE [LARGE SCALE GENOMIC DNA]</scope>
    <source>
        <strain evidence="3 4">CBS 114.51</strain>
    </source>
</reference>
<accession>A0A8T8WWL0</accession>
<feature type="chain" id="PRO_5035878345" evidence="2">
    <location>
        <begin position="45"/>
        <end position="74"/>
    </location>
</feature>
<protein>
    <submittedName>
        <fullName evidence="3">Uncharacterized protein</fullName>
    </submittedName>
</protein>
<evidence type="ECO:0000313" key="3">
    <source>
        <dbReference type="EMBL" id="RAH80247.1"/>
    </source>
</evidence>
<dbReference type="AlphaFoldDB" id="A0A8T8WWL0"/>